<dbReference type="PANTHER" id="PTHR47356">
    <property type="entry name" value="FAD-DEPENDENT MONOOXYGENASE ASQG-RELATED"/>
    <property type="match status" value="1"/>
</dbReference>
<evidence type="ECO:0000256" key="1">
    <source>
        <dbReference type="ARBA" id="ARBA00007992"/>
    </source>
</evidence>
<reference evidence="6" key="1">
    <citation type="journal article" date="2020" name="Fungal Divers.">
        <title>Resolving the Mortierellaceae phylogeny through synthesis of multi-gene phylogenetics and phylogenomics.</title>
        <authorList>
            <person name="Vandepol N."/>
            <person name="Liber J."/>
            <person name="Desiro A."/>
            <person name="Na H."/>
            <person name="Kennedy M."/>
            <person name="Barry K."/>
            <person name="Grigoriev I.V."/>
            <person name="Miller A.N."/>
            <person name="O'Donnell K."/>
            <person name="Stajich J.E."/>
            <person name="Bonito G."/>
        </authorList>
    </citation>
    <scope>NUCLEOTIDE SEQUENCE</scope>
    <source>
        <strain evidence="6">MES-2147</strain>
    </source>
</reference>
<dbReference type="InterPro" id="IPR036188">
    <property type="entry name" value="FAD/NAD-bd_sf"/>
</dbReference>
<evidence type="ECO:0000313" key="6">
    <source>
        <dbReference type="EMBL" id="KAF9982673.1"/>
    </source>
</evidence>
<dbReference type="PANTHER" id="PTHR47356:SF2">
    <property type="entry name" value="FAD-BINDING DOMAIN-CONTAINING PROTEIN-RELATED"/>
    <property type="match status" value="1"/>
</dbReference>
<evidence type="ECO:0000256" key="3">
    <source>
        <dbReference type="ARBA" id="ARBA00022827"/>
    </source>
</evidence>
<gene>
    <name evidence="6" type="ORF">BGZ65_002601</name>
</gene>
<keyword evidence="4" id="KW-0560">Oxidoreductase</keyword>
<organism evidence="6 7">
    <name type="scientific">Modicella reniformis</name>
    <dbReference type="NCBI Taxonomy" id="1440133"/>
    <lineage>
        <taxon>Eukaryota</taxon>
        <taxon>Fungi</taxon>
        <taxon>Fungi incertae sedis</taxon>
        <taxon>Mucoromycota</taxon>
        <taxon>Mortierellomycotina</taxon>
        <taxon>Mortierellomycetes</taxon>
        <taxon>Mortierellales</taxon>
        <taxon>Mortierellaceae</taxon>
        <taxon>Modicella</taxon>
    </lineage>
</organism>
<keyword evidence="3" id="KW-0274">FAD</keyword>
<dbReference type="PRINTS" id="PR00420">
    <property type="entry name" value="RNGMNOXGNASE"/>
</dbReference>
<proteinExistence type="inferred from homology"/>
<dbReference type="Proteomes" id="UP000749646">
    <property type="component" value="Unassembled WGS sequence"/>
</dbReference>
<evidence type="ECO:0000313" key="7">
    <source>
        <dbReference type="Proteomes" id="UP000749646"/>
    </source>
</evidence>
<dbReference type="OrthoDB" id="655030at2759"/>
<feature type="domain" description="FAD-binding" evidence="5">
    <location>
        <begin position="14"/>
        <end position="186"/>
    </location>
</feature>
<protein>
    <recommendedName>
        <fullName evidence="5">FAD-binding domain-containing protein</fullName>
    </recommendedName>
</protein>
<dbReference type="InterPro" id="IPR002938">
    <property type="entry name" value="FAD-bd"/>
</dbReference>
<evidence type="ECO:0000256" key="4">
    <source>
        <dbReference type="ARBA" id="ARBA00023002"/>
    </source>
</evidence>
<feature type="non-terminal residue" evidence="6">
    <location>
        <position position="278"/>
    </location>
</feature>
<evidence type="ECO:0000259" key="5">
    <source>
        <dbReference type="Pfam" id="PF01494"/>
    </source>
</evidence>
<evidence type="ECO:0000256" key="2">
    <source>
        <dbReference type="ARBA" id="ARBA00022630"/>
    </source>
</evidence>
<name>A0A9P6SN37_9FUNG</name>
<sequence>MATAQSSEAKTKPEVIIVGAGLAGLLLGQLLEQIGVPYHIFERAAVVKPLGSAMTLGPSILPVFEQLGLFDELQKISVPCYSTDYYNDQLEKLGSIDLAGHKELLGYNNVIFARPKLYDLMLSRVPAHRISHEKKILHTEERQGRVLIHCVDGTSYAGDILVGADGAYSTVRQDLYKRLLDGDGDVDVVTAADAHDDDDEGDDDDVVVGEDIDRHLRSSSSISGHHHSLVPESDLKDFEIGFAVMVGVAEPENLEEYPQLKDPFCHFSSVVEGSGCRA</sequence>
<dbReference type="AlphaFoldDB" id="A0A9P6SN37"/>
<comment type="similarity">
    <text evidence="1">Belongs to the paxM FAD-dependent monooxygenase family.</text>
</comment>
<dbReference type="EMBL" id="JAAAHW010003555">
    <property type="protein sequence ID" value="KAF9982673.1"/>
    <property type="molecule type" value="Genomic_DNA"/>
</dbReference>
<dbReference type="GO" id="GO:0071949">
    <property type="term" value="F:FAD binding"/>
    <property type="evidence" value="ECO:0007669"/>
    <property type="project" value="InterPro"/>
</dbReference>
<comment type="caution">
    <text evidence="6">The sequence shown here is derived from an EMBL/GenBank/DDBJ whole genome shotgun (WGS) entry which is preliminary data.</text>
</comment>
<keyword evidence="2" id="KW-0285">Flavoprotein</keyword>
<dbReference type="Pfam" id="PF01494">
    <property type="entry name" value="FAD_binding_3"/>
    <property type="match status" value="1"/>
</dbReference>
<dbReference type="SUPFAM" id="SSF51905">
    <property type="entry name" value="FAD/NAD(P)-binding domain"/>
    <property type="match status" value="1"/>
</dbReference>
<dbReference type="InterPro" id="IPR050562">
    <property type="entry name" value="FAD_mOase_fung"/>
</dbReference>
<keyword evidence="7" id="KW-1185">Reference proteome</keyword>
<dbReference type="Gene3D" id="3.50.50.60">
    <property type="entry name" value="FAD/NAD(P)-binding domain"/>
    <property type="match status" value="1"/>
</dbReference>
<accession>A0A9P6SN37</accession>
<dbReference type="GO" id="GO:0004497">
    <property type="term" value="F:monooxygenase activity"/>
    <property type="evidence" value="ECO:0007669"/>
    <property type="project" value="InterPro"/>
</dbReference>